<keyword evidence="5 9" id="KW-0627">Porphyrin biosynthesis</keyword>
<dbReference type="GO" id="GO:0004852">
    <property type="term" value="F:uroporphyrinogen-III synthase activity"/>
    <property type="evidence" value="ECO:0007669"/>
    <property type="project" value="UniProtKB-UniRule"/>
</dbReference>
<name>A0A127JQC9_9BURK</name>
<keyword evidence="4 9" id="KW-0456">Lyase</keyword>
<dbReference type="PANTHER" id="PTHR38042">
    <property type="entry name" value="UROPORPHYRINOGEN-III SYNTHASE, CHLOROPLASTIC"/>
    <property type="match status" value="1"/>
</dbReference>
<evidence type="ECO:0000313" key="11">
    <source>
        <dbReference type="EMBL" id="AMO22125.1"/>
    </source>
</evidence>
<dbReference type="Proteomes" id="UP000070433">
    <property type="component" value="Chromosome"/>
</dbReference>
<dbReference type="RefSeq" id="WP_061496243.1">
    <property type="nucleotide sequence ID" value="NZ_CP010951.1"/>
</dbReference>
<sequence length="255" mass="27380">MRVLVTRPLAEAGPWVRQLRERGFDTLALPLIDIRCVPDAAPLHEAWRALASFRAVMFVSANAARAFFAHRPADATWPGSTRAWAPGTGTRRALAAEGLHDGQIDSPADDAPRFDSEALWEQVAAQVQPADRILIVRGGEAGQRQDSGRDWLSVQLRAAGARVQTVMAYLRAVPAWTAAEREQAAAGASGAVWLFSSSQAVANLQLCLPGQDWARARALATHPRIAQAAREAGFGVVCESRPAVADVTAALESFE</sequence>
<evidence type="ECO:0000256" key="5">
    <source>
        <dbReference type="ARBA" id="ARBA00023244"/>
    </source>
</evidence>
<comment type="catalytic activity">
    <reaction evidence="8 9">
        <text>hydroxymethylbilane = uroporphyrinogen III + H2O</text>
        <dbReference type="Rhea" id="RHEA:18965"/>
        <dbReference type="ChEBI" id="CHEBI:15377"/>
        <dbReference type="ChEBI" id="CHEBI:57308"/>
        <dbReference type="ChEBI" id="CHEBI:57845"/>
        <dbReference type="EC" id="4.2.1.75"/>
    </reaction>
</comment>
<evidence type="ECO:0000256" key="1">
    <source>
        <dbReference type="ARBA" id="ARBA00004772"/>
    </source>
</evidence>
<dbReference type="UniPathway" id="UPA00251">
    <property type="reaction ID" value="UER00320"/>
</dbReference>
<dbReference type="InterPro" id="IPR003754">
    <property type="entry name" value="4pyrrol_synth_uPrphyn_synth"/>
</dbReference>
<feature type="domain" description="Tetrapyrrole biosynthesis uroporphyrinogen III synthase" evidence="10">
    <location>
        <begin position="15"/>
        <end position="245"/>
    </location>
</feature>
<evidence type="ECO:0000256" key="6">
    <source>
        <dbReference type="ARBA" id="ARBA00037589"/>
    </source>
</evidence>
<dbReference type="AlphaFoldDB" id="A0A127JQC9"/>
<comment type="similarity">
    <text evidence="2 9">Belongs to the uroporphyrinogen-III synthase family.</text>
</comment>
<comment type="function">
    <text evidence="6 9">Catalyzes cyclization of the linear tetrapyrrole, hydroxymethylbilane, to the macrocyclic uroporphyrinogen III.</text>
</comment>
<evidence type="ECO:0000256" key="7">
    <source>
        <dbReference type="ARBA" id="ARBA00040167"/>
    </source>
</evidence>
<dbReference type="PANTHER" id="PTHR38042:SF1">
    <property type="entry name" value="UROPORPHYRINOGEN-III SYNTHASE, CHLOROPLASTIC"/>
    <property type="match status" value="1"/>
</dbReference>
<evidence type="ECO:0000256" key="2">
    <source>
        <dbReference type="ARBA" id="ARBA00008133"/>
    </source>
</evidence>
<dbReference type="Gene3D" id="3.40.50.10090">
    <property type="match status" value="2"/>
</dbReference>
<proteinExistence type="inferred from homology"/>
<dbReference type="PATRIC" id="fig|94132.3.peg.711"/>
<evidence type="ECO:0000256" key="9">
    <source>
        <dbReference type="RuleBase" id="RU366031"/>
    </source>
</evidence>
<dbReference type="SUPFAM" id="SSF69618">
    <property type="entry name" value="HemD-like"/>
    <property type="match status" value="1"/>
</dbReference>
<keyword evidence="12" id="KW-1185">Reference proteome</keyword>
<dbReference type="EC" id="4.2.1.75" evidence="3 9"/>
<evidence type="ECO:0000256" key="4">
    <source>
        <dbReference type="ARBA" id="ARBA00023239"/>
    </source>
</evidence>
<protein>
    <recommendedName>
        <fullName evidence="7 9">Uroporphyrinogen-III synthase</fullName>
        <ecNumber evidence="3 9">4.2.1.75</ecNumber>
    </recommendedName>
</protein>
<dbReference type="GO" id="GO:0006780">
    <property type="term" value="P:uroporphyrinogen III biosynthetic process"/>
    <property type="evidence" value="ECO:0007669"/>
    <property type="project" value="UniProtKB-UniRule"/>
</dbReference>
<gene>
    <name evidence="11" type="ORF">UC35_03535</name>
</gene>
<dbReference type="EMBL" id="CP010951">
    <property type="protein sequence ID" value="AMO22125.1"/>
    <property type="molecule type" value="Genomic_DNA"/>
</dbReference>
<comment type="pathway">
    <text evidence="1 9">Porphyrin-containing compound metabolism; protoporphyrin-IX biosynthesis; coproporphyrinogen-III from 5-aminolevulinate: step 3/4.</text>
</comment>
<dbReference type="GO" id="GO:0006782">
    <property type="term" value="P:protoporphyrinogen IX biosynthetic process"/>
    <property type="evidence" value="ECO:0007669"/>
    <property type="project" value="UniProtKB-UniRule"/>
</dbReference>
<evidence type="ECO:0000256" key="3">
    <source>
        <dbReference type="ARBA" id="ARBA00013109"/>
    </source>
</evidence>
<organism evidence="11 12">
    <name type="scientific">Ramlibacter tataouinensis</name>
    <dbReference type="NCBI Taxonomy" id="94132"/>
    <lineage>
        <taxon>Bacteria</taxon>
        <taxon>Pseudomonadati</taxon>
        <taxon>Pseudomonadota</taxon>
        <taxon>Betaproteobacteria</taxon>
        <taxon>Burkholderiales</taxon>
        <taxon>Comamonadaceae</taxon>
        <taxon>Ramlibacter</taxon>
    </lineage>
</organism>
<dbReference type="InterPro" id="IPR036108">
    <property type="entry name" value="4pyrrol_syn_uPrphyn_synt_sf"/>
</dbReference>
<dbReference type="CDD" id="cd06578">
    <property type="entry name" value="HemD"/>
    <property type="match status" value="1"/>
</dbReference>
<dbReference type="Pfam" id="PF02602">
    <property type="entry name" value="HEM4"/>
    <property type="match status" value="1"/>
</dbReference>
<evidence type="ECO:0000256" key="8">
    <source>
        <dbReference type="ARBA" id="ARBA00048617"/>
    </source>
</evidence>
<evidence type="ECO:0000259" key="10">
    <source>
        <dbReference type="Pfam" id="PF02602"/>
    </source>
</evidence>
<dbReference type="InterPro" id="IPR039793">
    <property type="entry name" value="UROS/Hem4"/>
</dbReference>
<accession>A0A127JQC9</accession>
<dbReference type="OrthoDB" id="9787650at2"/>
<evidence type="ECO:0000313" key="12">
    <source>
        <dbReference type="Proteomes" id="UP000070433"/>
    </source>
</evidence>
<reference evidence="11 12" key="1">
    <citation type="journal article" date="2014" name="Int. J. Syst. Evol. Microbiol.">
        <title>Ramlibacter solisilvae sp. nov., isolated from forest soil, and emended description of the genus Ramlibacter.</title>
        <authorList>
            <person name="Lee H.J."/>
            <person name="Lee S.H."/>
            <person name="Lee S.S."/>
            <person name="Lee J.S."/>
            <person name="Kim Y."/>
            <person name="Kim S.C."/>
            <person name="Jeon C.O."/>
        </authorList>
    </citation>
    <scope>NUCLEOTIDE SEQUENCE [LARGE SCALE GENOMIC DNA]</scope>
    <source>
        <strain evidence="11 12">5-10</strain>
    </source>
</reference>